<dbReference type="EMBL" id="UINC01025630">
    <property type="protein sequence ID" value="SVB01559.1"/>
    <property type="molecule type" value="Genomic_DNA"/>
</dbReference>
<gene>
    <name evidence="2" type="ORF">METZ01_LOCUS154413</name>
</gene>
<protein>
    <recommendedName>
        <fullName evidence="1">DUF1722 domain-containing protein</fullName>
    </recommendedName>
</protein>
<feature type="domain" description="DUF1722" evidence="1">
    <location>
        <begin position="1"/>
        <end position="103"/>
    </location>
</feature>
<reference evidence="2" key="1">
    <citation type="submission" date="2018-05" db="EMBL/GenBank/DDBJ databases">
        <authorList>
            <person name="Lanie J.A."/>
            <person name="Ng W.-L."/>
            <person name="Kazmierczak K.M."/>
            <person name="Andrzejewski T.M."/>
            <person name="Davidsen T.M."/>
            <person name="Wayne K.J."/>
            <person name="Tettelin H."/>
            <person name="Glass J.I."/>
            <person name="Rusch D."/>
            <person name="Podicherti R."/>
            <person name="Tsui H.-C.T."/>
            <person name="Winkler M.E."/>
        </authorList>
    </citation>
    <scope>NUCLEOTIDE SEQUENCE</scope>
</reference>
<organism evidence="2">
    <name type="scientific">marine metagenome</name>
    <dbReference type="NCBI Taxonomy" id="408172"/>
    <lineage>
        <taxon>unclassified sequences</taxon>
        <taxon>metagenomes</taxon>
        <taxon>ecological metagenomes</taxon>
    </lineage>
</organism>
<dbReference type="Pfam" id="PF08349">
    <property type="entry name" value="DUF1722"/>
    <property type="match status" value="1"/>
</dbReference>
<accession>A0A382AJK3</accession>
<dbReference type="InterPro" id="IPR013560">
    <property type="entry name" value="DUF1722"/>
</dbReference>
<evidence type="ECO:0000313" key="2">
    <source>
        <dbReference type="EMBL" id="SVB01559.1"/>
    </source>
</evidence>
<name>A0A382AJK3_9ZZZZ</name>
<dbReference type="AlphaFoldDB" id="A0A382AJK3"/>
<proteinExistence type="predicted"/>
<sequence>MGQLVASAKNIKQEELKARYSKLFAEALTYISTPKKNTDVLLHMMGFLKQMLTKEEKMDILSVIEDYRKEILPLVVPVTLIYHQVKKYKIKYLLDQVYLNPHPKELMLRNHV</sequence>
<evidence type="ECO:0000259" key="1">
    <source>
        <dbReference type="Pfam" id="PF08349"/>
    </source>
</evidence>